<evidence type="ECO:0000256" key="1">
    <source>
        <dbReference type="SAM" id="Phobius"/>
    </source>
</evidence>
<gene>
    <name evidence="3" type="ORF">PV09_06512</name>
</gene>
<dbReference type="EMBL" id="KN847551">
    <property type="protein sequence ID" value="KIW02005.1"/>
    <property type="molecule type" value="Genomic_DNA"/>
</dbReference>
<proteinExistence type="predicted"/>
<keyword evidence="1" id="KW-1133">Transmembrane helix</keyword>
<dbReference type="GeneID" id="27314485"/>
<sequence length="967" mass="110612">MYCFPYPSSSGITPLRVRYWGSCPYSLTGPYTFDTFLDFALGVELLSRFFSLSSVPSNRRPELNVVAAVLQAWLFFGLACEALGRDVDHNEFVELGDGAAPQGTIDLRMPIRFWTELQTRWCDLQARLSEAEFEGKKSHLMRCLELAETTMCRQDLNGQNMDDEDLAQVLLSIHMLMYLINNVFESYTVLQVTPRSKATQLLVRRMVQNGWCRKRLNFVQTTPMLYPGLYYMASFLPPRSEYEDHSSCTSIKCSITGRLLEPFHRDENCACKDIHVPLWQVARIVADGGIPLVKIVRSGGRELKLEVVPFTRTSRFTAISHVWADRQFGSTKNALPTCQVEYLDSLLASLPKQVEHWGWSDWCHIRSPSTDMIEPPSRAYDLFWIDTFCIPQDAAHIDLKRKAIDSMNLIYATASQTVVFDRGLQTLDVGQRPASLAHGGRPNFYSPNDHKLLDALSHIVASNWMGRAWTLQEGVLSGSLVFPLEGSLAYLRLLWPHFDEGLNSSNMPLLSKARYWFTIFWRLGDPHTPGNGVMTGSNPFPSHIRAQLFEFVKSSLNVDEHKSYIRGEADRAARFISSHSLLQSRSTTQVEDLPLILMNMSGMNGNSVPRSKSTDGRMQLLFYGLGTLPVELLFSECARPPNCAVDCWIPREIVPEKFYEKHKLKLTPKGFVFDSEPGCKPLQFYLLAPFSVHQDGFIIYVPFEDAKIKCLAKPRPSKSDAAQFNPAVERCVVLSDAPFDRRGALFIVSRTVDNDVFMHFECPILCSTADEADEDDVIDRAHEAMPVARQAVPGTNFIIEKSNTPQTLRLARPQNPEQYSDRLIVIQQLICMALLYFERRLVNEEYLSSSWIRLALWGLFVHMQFRWVDGALHMFVHHAWVRTYSPTWNPDGRWRWFWKLSNYEPPIPFRTMMKFYCQVLFFTSAALGFWNGVAMVTTYWWPLFPKDELGHMYVTASLAKLVSRLMF</sequence>
<keyword evidence="1" id="KW-0812">Transmembrane</keyword>
<dbReference type="RefSeq" id="XP_016211874.1">
    <property type="nucleotide sequence ID" value="XM_016360162.1"/>
</dbReference>
<keyword evidence="4" id="KW-1185">Reference proteome</keyword>
<dbReference type="Proteomes" id="UP000053259">
    <property type="component" value="Unassembled WGS sequence"/>
</dbReference>
<dbReference type="Pfam" id="PF06985">
    <property type="entry name" value="HET"/>
    <property type="match status" value="1"/>
</dbReference>
<feature type="domain" description="Heterokaryon incompatibility" evidence="2">
    <location>
        <begin position="316"/>
        <end position="473"/>
    </location>
</feature>
<dbReference type="VEuPathDB" id="FungiDB:PV09_06512"/>
<dbReference type="PANTHER" id="PTHR39596:SF2">
    <property type="entry name" value="HET DOMAIN PROTEIN (AFU_ORTHOLOGUE AFUA_1G17550)-RELATED"/>
    <property type="match status" value="1"/>
</dbReference>
<dbReference type="InParanoid" id="A0A0D2A663"/>
<dbReference type="AlphaFoldDB" id="A0A0D2A663"/>
<evidence type="ECO:0000313" key="3">
    <source>
        <dbReference type="EMBL" id="KIW02005.1"/>
    </source>
</evidence>
<accession>A0A0D2A663</accession>
<name>A0A0D2A663_9PEZI</name>
<dbReference type="OrthoDB" id="2426273at2759"/>
<keyword evidence="1" id="KW-0472">Membrane</keyword>
<feature type="transmembrane region" description="Helical" evidence="1">
    <location>
        <begin position="919"/>
        <end position="941"/>
    </location>
</feature>
<organism evidence="3 4">
    <name type="scientific">Verruconis gallopava</name>
    <dbReference type="NCBI Taxonomy" id="253628"/>
    <lineage>
        <taxon>Eukaryota</taxon>
        <taxon>Fungi</taxon>
        <taxon>Dikarya</taxon>
        <taxon>Ascomycota</taxon>
        <taxon>Pezizomycotina</taxon>
        <taxon>Dothideomycetes</taxon>
        <taxon>Pleosporomycetidae</taxon>
        <taxon>Venturiales</taxon>
        <taxon>Sympoventuriaceae</taxon>
        <taxon>Verruconis</taxon>
    </lineage>
</organism>
<dbReference type="PANTHER" id="PTHR39596">
    <property type="match status" value="1"/>
</dbReference>
<evidence type="ECO:0000259" key="2">
    <source>
        <dbReference type="Pfam" id="PF06985"/>
    </source>
</evidence>
<reference evidence="3 4" key="1">
    <citation type="submission" date="2015-01" db="EMBL/GenBank/DDBJ databases">
        <title>The Genome Sequence of Ochroconis gallopava CBS43764.</title>
        <authorList>
            <consortium name="The Broad Institute Genomics Platform"/>
            <person name="Cuomo C."/>
            <person name="de Hoog S."/>
            <person name="Gorbushina A."/>
            <person name="Stielow B."/>
            <person name="Teixiera M."/>
            <person name="Abouelleil A."/>
            <person name="Chapman S.B."/>
            <person name="Priest M."/>
            <person name="Young S.K."/>
            <person name="Wortman J."/>
            <person name="Nusbaum C."/>
            <person name="Birren B."/>
        </authorList>
    </citation>
    <scope>NUCLEOTIDE SEQUENCE [LARGE SCALE GENOMIC DNA]</scope>
    <source>
        <strain evidence="3 4">CBS 43764</strain>
    </source>
</reference>
<evidence type="ECO:0000313" key="4">
    <source>
        <dbReference type="Proteomes" id="UP000053259"/>
    </source>
</evidence>
<protein>
    <recommendedName>
        <fullName evidence="2">Heterokaryon incompatibility domain-containing protein</fullName>
    </recommendedName>
</protein>
<dbReference type="InterPro" id="IPR010730">
    <property type="entry name" value="HET"/>
</dbReference>
<dbReference type="HOGENOM" id="CLU_015776_0_0_1"/>